<evidence type="ECO:0000256" key="1">
    <source>
        <dbReference type="ARBA" id="ARBA00006479"/>
    </source>
</evidence>
<name>A0A4R4FE37_9FIRM</name>
<dbReference type="RefSeq" id="WP_132277537.1">
    <property type="nucleotide sequence ID" value="NZ_JAOBST010000002.1"/>
</dbReference>
<dbReference type="EMBL" id="SMMX01000007">
    <property type="protein sequence ID" value="TDA21621.1"/>
    <property type="molecule type" value="Genomic_DNA"/>
</dbReference>
<comment type="similarity">
    <text evidence="1">Belongs to the ROK (NagC/XylR) family.</text>
</comment>
<protein>
    <submittedName>
        <fullName evidence="2">ROK family protein</fullName>
    </submittedName>
</protein>
<dbReference type="Gene3D" id="3.30.420.40">
    <property type="match status" value="2"/>
</dbReference>
<comment type="caution">
    <text evidence="2">The sequence shown here is derived from an EMBL/GenBank/DDBJ whole genome shotgun (WGS) entry which is preliminary data.</text>
</comment>
<dbReference type="Pfam" id="PF00480">
    <property type="entry name" value="ROK"/>
    <property type="match status" value="1"/>
</dbReference>
<sequence>MKNYVSIDIGGTAIKYGVIDGSGHILSKREKKTEAWKGGPSILDKASGIVEEYVNQEEISGICISTAGMVDTKKGEIFHAAPLIPDYAGTRFKTVLEERFKIPCEVENDVNCAGLAESVSGAAVGSKSTLMLTIGTGIGGCILLDGKVYHGFSNSACEVGYMHMCGSDFQTLGAASILTKKVADRKGEPVEHWNGYRIFESAGKGDEVCIRAIDEMSDVLGMGIANICYVLNPETVVLGGGIMAQEEYLKEKIEAAVARYLIPGVAGHTTICFAKHRNEAGMLGAFYHFREKQSKKVPEAENLAEIR</sequence>
<dbReference type="CDD" id="cd24068">
    <property type="entry name" value="ASKHA_NBD_ROK_FnNanK-like"/>
    <property type="match status" value="1"/>
</dbReference>
<dbReference type="PANTHER" id="PTHR18964">
    <property type="entry name" value="ROK (REPRESSOR, ORF, KINASE) FAMILY"/>
    <property type="match status" value="1"/>
</dbReference>
<dbReference type="SUPFAM" id="SSF53067">
    <property type="entry name" value="Actin-like ATPase domain"/>
    <property type="match status" value="1"/>
</dbReference>
<dbReference type="InterPro" id="IPR043129">
    <property type="entry name" value="ATPase_NBD"/>
</dbReference>
<reference evidence="2 3" key="1">
    <citation type="journal article" date="2016" name="Nat. Microbiol.">
        <title>The Mouse Intestinal Bacterial Collection (miBC) provides host-specific insight into cultured diversity and functional potential of the gut microbiota.</title>
        <authorList>
            <person name="Lagkouvardos I."/>
            <person name="Pukall R."/>
            <person name="Abt B."/>
            <person name="Foesel B.U."/>
            <person name="Meier-Kolthoff J.P."/>
            <person name="Kumar N."/>
            <person name="Bresciani A."/>
            <person name="Martinez I."/>
            <person name="Just S."/>
            <person name="Ziegler C."/>
            <person name="Brugiroux S."/>
            <person name="Garzetti D."/>
            <person name="Wenning M."/>
            <person name="Bui T.P."/>
            <person name="Wang J."/>
            <person name="Hugenholtz F."/>
            <person name="Plugge C.M."/>
            <person name="Peterson D.A."/>
            <person name="Hornef M.W."/>
            <person name="Baines J.F."/>
            <person name="Smidt H."/>
            <person name="Walter J."/>
            <person name="Kristiansen K."/>
            <person name="Nielsen H.B."/>
            <person name="Haller D."/>
            <person name="Overmann J."/>
            <person name="Stecher B."/>
            <person name="Clavel T."/>
        </authorList>
    </citation>
    <scope>NUCLEOTIDE SEQUENCE [LARGE SCALE GENOMIC DNA]</scope>
    <source>
        <strain evidence="2 3">DSM 28560</strain>
    </source>
</reference>
<dbReference type="Proteomes" id="UP000295710">
    <property type="component" value="Unassembled WGS sequence"/>
</dbReference>
<accession>A0A4R4FE37</accession>
<evidence type="ECO:0000313" key="2">
    <source>
        <dbReference type="EMBL" id="TDA21621.1"/>
    </source>
</evidence>
<proteinExistence type="inferred from homology"/>
<keyword evidence="3" id="KW-1185">Reference proteome</keyword>
<dbReference type="PANTHER" id="PTHR18964:SF165">
    <property type="entry name" value="BETA-GLUCOSIDE KINASE"/>
    <property type="match status" value="1"/>
</dbReference>
<organism evidence="2 3">
    <name type="scientific">Extibacter muris</name>
    <dbReference type="NCBI Taxonomy" id="1796622"/>
    <lineage>
        <taxon>Bacteria</taxon>
        <taxon>Bacillati</taxon>
        <taxon>Bacillota</taxon>
        <taxon>Clostridia</taxon>
        <taxon>Lachnospirales</taxon>
        <taxon>Lachnospiraceae</taxon>
        <taxon>Extibacter</taxon>
    </lineage>
</organism>
<dbReference type="AlphaFoldDB" id="A0A4R4FE37"/>
<dbReference type="InterPro" id="IPR000600">
    <property type="entry name" value="ROK"/>
</dbReference>
<evidence type="ECO:0000313" key="3">
    <source>
        <dbReference type="Proteomes" id="UP000295710"/>
    </source>
</evidence>
<gene>
    <name evidence="2" type="ORF">E1963_09760</name>
</gene>